<dbReference type="RefSeq" id="WP_307230305.1">
    <property type="nucleotide sequence ID" value="NZ_JAUSTT010000016.1"/>
</dbReference>
<sequence length="40" mass="4744">MDTITTPAKREQYTFIQMYTKAALFYTTIIIRCQRVNVNV</sequence>
<reference evidence="1 2" key="1">
    <citation type="submission" date="2023-07" db="EMBL/GenBank/DDBJ databases">
        <title>Genomic Encyclopedia of Type Strains, Phase IV (KMG-IV): sequencing the most valuable type-strain genomes for metagenomic binning, comparative biology and taxonomic classification.</title>
        <authorList>
            <person name="Goeker M."/>
        </authorList>
    </citation>
    <scope>NUCLEOTIDE SEQUENCE [LARGE SCALE GENOMIC DNA]</scope>
    <source>
        <strain evidence="1 2">DSM 23837</strain>
    </source>
</reference>
<evidence type="ECO:0000313" key="1">
    <source>
        <dbReference type="EMBL" id="MDQ0176835.1"/>
    </source>
</evidence>
<proteinExistence type="predicted"/>
<dbReference type="Proteomes" id="UP001223586">
    <property type="component" value="Unassembled WGS sequence"/>
</dbReference>
<keyword evidence="2" id="KW-1185">Reference proteome</keyword>
<dbReference type="EMBL" id="JAUSTT010000016">
    <property type="protein sequence ID" value="MDQ0176835.1"/>
    <property type="molecule type" value="Genomic_DNA"/>
</dbReference>
<name>A0ABT9WVP7_9BACI</name>
<evidence type="ECO:0000313" key="2">
    <source>
        <dbReference type="Proteomes" id="UP001223586"/>
    </source>
</evidence>
<comment type="caution">
    <text evidence="1">The sequence shown here is derived from an EMBL/GenBank/DDBJ whole genome shotgun (WGS) entry which is preliminary data.</text>
</comment>
<gene>
    <name evidence="1" type="ORF">J2S08_002693</name>
</gene>
<organism evidence="1 2">
    <name type="scientific">Bacillus chungangensis</name>
    <dbReference type="NCBI Taxonomy" id="587633"/>
    <lineage>
        <taxon>Bacteria</taxon>
        <taxon>Bacillati</taxon>
        <taxon>Bacillota</taxon>
        <taxon>Bacilli</taxon>
        <taxon>Bacillales</taxon>
        <taxon>Bacillaceae</taxon>
        <taxon>Bacillus</taxon>
    </lineage>
</organism>
<accession>A0ABT9WVP7</accession>
<protein>
    <submittedName>
        <fullName evidence="1">Uncharacterized protein</fullName>
    </submittedName>
</protein>